<dbReference type="InterPro" id="IPR053943">
    <property type="entry name" value="RlmKL-like_Mtase_CS"/>
</dbReference>
<dbReference type="CDD" id="cd11715">
    <property type="entry name" value="THUMP_AdoMetMT"/>
    <property type="match status" value="1"/>
</dbReference>
<dbReference type="Gene3D" id="3.40.50.150">
    <property type="entry name" value="Vaccinia Virus protein VP39"/>
    <property type="match status" value="1"/>
</dbReference>
<keyword evidence="2 6" id="KW-0808">Transferase</keyword>
<organism evidence="6 7">
    <name type="scientific">Histidinibacterium aquaticum</name>
    <dbReference type="NCBI Taxonomy" id="2613962"/>
    <lineage>
        <taxon>Bacteria</taxon>
        <taxon>Pseudomonadati</taxon>
        <taxon>Pseudomonadota</taxon>
        <taxon>Alphaproteobacteria</taxon>
        <taxon>Rhodobacterales</taxon>
        <taxon>Paracoccaceae</taxon>
        <taxon>Histidinibacterium</taxon>
    </lineage>
</organism>
<dbReference type="AlphaFoldDB" id="A0A5J5GR43"/>
<reference evidence="6 7" key="1">
    <citation type="submission" date="2019-09" db="EMBL/GenBank/DDBJ databases">
        <authorList>
            <person name="Park J.-S."/>
            <person name="Choi H.-J."/>
        </authorList>
    </citation>
    <scope>NUCLEOTIDE SEQUENCE [LARGE SCALE GENOMIC DNA]</scope>
    <source>
        <strain evidence="6 7">176SS1-4</strain>
    </source>
</reference>
<gene>
    <name evidence="6" type="ORF">F3S47_00900</name>
</gene>
<accession>A0A5J5GR43</accession>
<dbReference type="InterPro" id="IPR000241">
    <property type="entry name" value="RlmKL-like_Mtase"/>
</dbReference>
<keyword evidence="1 6" id="KW-0489">Methyltransferase</keyword>
<dbReference type="PROSITE" id="PS01261">
    <property type="entry name" value="UPF0020"/>
    <property type="match status" value="1"/>
</dbReference>
<dbReference type="PANTHER" id="PTHR47313:SF1">
    <property type="entry name" value="RIBOSOMAL RNA LARGE SUBUNIT METHYLTRANSFERASE K_L"/>
    <property type="match status" value="1"/>
</dbReference>
<sequence length="365" mass="38421">MDPLEIFLATAPGLEPLLRDEAAAAGFAAPRSVPGGVVTTGSWAEVRRANLELRGATRVLARIAEFPAVHLAQLDKRARKVDWPALLRPEVPVSVEASCRKSKIYHDRAAAQRIARAITESTGAPVEAGAPIRIAARIEENLVTVSVDTSGAPLHRRGTKEFVGKAPLRETMAALFLRACGYDGTEQLVDPMCGSGTILLEAAGLAAGAQPGAARRFALDHLLVAPETGAPPELAEPPASPRILGYDRDKGAVAGATANIERAGLSAFAAVARQALSELERPEGPPGLVLTNPPYGARIGKPGPLHGLYATLGQVLTERFSGWRVGIVTSEPGLARATGLRFEETGPPIPHGPLKVRFHRTSPLP</sequence>
<dbReference type="GO" id="GO:0070043">
    <property type="term" value="F:rRNA (guanine-N7-)-methyltransferase activity"/>
    <property type="evidence" value="ECO:0007669"/>
    <property type="project" value="TreeGrafter"/>
</dbReference>
<evidence type="ECO:0000313" key="7">
    <source>
        <dbReference type="Proteomes" id="UP000326554"/>
    </source>
</evidence>
<evidence type="ECO:0000313" key="6">
    <source>
        <dbReference type="EMBL" id="KAA9009862.1"/>
    </source>
</evidence>
<dbReference type="Pfam" id="PF01170">
    <property type="entry name" value="UPF0020"/>
    <property type="match status" value="1"/>
</dbReference>
<dbReference type="InterPro" id="IPR054170">
    <property type="entry name" value="RlmL_1st"/>
</dbReference>
<evidence type="ECO:0000259" key="5">
    <source>
        <dbReference type="Pfam" id="PF22020"/>
    </source>
</evidence>
<dbReference type="Proteomes" id="UP000326554">
    <property type="component" value="Unassembled WGS sequence"/>
</dbReference>
<feature type="compositionally biased region" description="Basic residues" evidence="3">
    <location>
        <begin position="354"/>
        <end position="365"/>
    </location>
</feature>
<dbReference type="InterPro" id="IPR029063">
    <property type="entry name" value="SAM-dependent_MTases_sf"/>
</dbReference>
<dbReference type="Gene3D" id="3.30.2130.30">
    <property type="match status" value="1"/>
</dbReference>
<feature type="region of interest" description="Disordered" evidence="3">
    <location>
        <begin position="342"/>
        <end position="365"/>
    </location>
</feature>
<dbReference type="PANTHER" id="PTHR47313">
    <property type="entry name" value="RIBOSOMAL RNA LARGE SUBUNIT METHYLTRANSFERASE K/L"/>
    <property type="match status" value="1"/>
</dbReference>
<evidence type="ECO:0000256" key="3">
    <source>
        <dbReference type="SAM" id="MobiDB-lite"/>
    </source>
</evidence>
<dbReference type="Pfam" id="PF22020">
    <property type="entry name" value="RlmL_1st"/>
    <property type="match status" value="1"/>
</dbReference>
<feature type="domain" description="RlmL ferredoxin-like" evidence="5">
    <location>
        <begin position="5"/>
        <end position="60"/>
    </location>
</feature>
<dbReference type="GO" id="GO:0008990">
    <property type="term" value="F:rRNA (guanine-N2-)-methyltransferase activity"/>
    <property type="evidence" value="ECO:0007669"/>
    <property type="project" value="TreeGrafter"/>
</dbReference>
<name>A0A5J5GR43_9RHOB</name>
<evidence type="ECO:0000256" key="2">
    <source>
        <dbReference type="ARBA" id="ARBA00022679"/>
    </source>
</evidence>
<dbReference type="SUPFAM" id="SSF53335">
    <property type="entry name" value="S-adenosyl-L-methionine-dependent methyltransferases"/>
    <property type="match status" value="1"/>
</dbReference>
<dbReference type="EMBL" id="VYQE01000001">
    <property type="protein sequence ID" value="KAA9009862.1"/>
    <property type="molecule type" value="Genomic_DNA"/>
</dbReference>
<protein>
    <submittedName>
        <fullName evidence="6">Class I SAM-dependent RNA methyltransferase</fullName>
    </submittedName>
</protein>
<proteinExistence type="predicted"/>
<dbReference type="RefSeq" id="WP_150443347.1">
    <property type="nucleotide sequence ID" value="NZ_VYQE01000001.1"/>
</dbReference>
<evidence type="ECO:0000259" key="4">
    <source>
        <dbReference type="Pfam" id="PF01170"/>
    </source>
</evidence>
<evidence type="ECO:0000256" key="1">
    <source>
        <dbReference type="ARBA" id="ARBA00022603"/>
    </source>
</evidence>
<dbReference type="InterPro" id="IPR002052">
    <property type="entry name" value="DNA_methylase_N6_adenine_CS"/>
</dbReference>
<comment type="caution">
    <text evidence="6">The sequence shown here is derived from an EMBL/GenBank/DDBJ whole genome shotgun (WGS) entry which is preliminary data.</text>
</comment>
<feature type="domain" description="Ribosomal RNA large subunit methyltransferase K/L-like methyltransferase" evidence="4">
    <location>
        <begin position="157"/>
        <end position="339"/>
    </location>
</feature>
<dbReference type="GO" id="GO:0003676">
    <property type="term" value="F:nucleic acid binding"/>
    <property type="evidence" value="ECO:0007669"/>
    <property type="project" value="InterPro"/>
</dbReference>
<keyword evidence="7" id="KW-1185">Reference proteome</keyword>
<dbReference type="PROSITE" id="PS00092">
    <property type="entry name" value="N6_MTASE"/>
    <property type="match status" value="1"/>
</dbReference>